<evidence type="ECO:0000256" key="7">
    <source>
        <dbReference type="ARBA" id="ARBA00022982"/>
    </source>
</evidence>
<dbReference type="Pfam" id="PF08022">
    <property type="entry name" value="FAD_binding_8"/>
    <property type="match status" value="1"/>
</dbReference>
<dbReference type="InterPro" id="IPR017927">
    <property type="entry name" value="FAD-bd_FR_type"/>
</dbReference>
<dbReference type="InterPro" id="IPR039261">
    <property type="entry name" value="FNR_nucleotide-bd"/>
</dbReference>
<dbReference type="Proteomes" id="UP000193218">
    <property type="component" value="Unassembled WGS sequence"/>
</dbReference>
<keyword evidence="4" id="KW-0813">Transport</keyword>
<dbReference type="EMBL" id="NBSH01000004">
    <property type="protein sequence ID" value="ORX38304.1"/>
    <property type="molecule type" value="Genomic_DNA"/>
</dbReference>
<evidence type="ECO:0000256" key="11">
    <source>
        <dbReference type="ARBA" id="ARBA00023136"/>
    </source>
</evidence>
<evidence type="ECO:0000256" key="12">
    <source>
        <dbReference type="ARBA" id="ARBA00023180"/>
    </source>
</evidence>
<evidence type="ECO:0000256" key="5">
    <source>
        <dbReference type="ARBA" id="ARBA00022475"/>
    </source>
</evidence>
<keyword evidence="10" id="KW-0406">Ion transport</keyword>
<dbReference type="InterPro" id="IPR013121">
    <property type="entry name" value="Fe_red_NAD-bd_6"/>
</dbReference>
<comment type="caution">
    <text evidence="16">The sequence shown here is derived from an EMBL/GenBank/DDBJ whole genome shotgun (WGS) entry which is preliminary data.</text>
</comment>
<organism evidence="16 17">
    <name type="scientific">Kockovaella imperatae</name>
    <dbReference type="NCBI Taxonomy" id="4999"/>
    <lineage>
        <taxon>Eukaryota</taxon>
        <taxon>Fungi</taxon>
        <taxon>Dikarya</taxon>
        <taxon>Basidiomycota</taxon>
        <taxon>Agaricomycotina</taxon>
        <taxon>Tremellomycetes</taxon>
        <taxon>Tremellales</taxon>
        <taxon>Cuniculitremaceae</taxon>
        <taxon>Kockovaella</taxon>
    </lineage>
</organism>
<comment type="similarity">
    <text evidence="2">Belongs to the ferric reductase (FRE) family.</text>
</comment>
<dbReference type="Pfam" id="PF08030">
    <property type="entry name" value="NAD_binding_6"/>
    <property type="match status" value="1"/>
</dbReference>
<evidence type="ECO:0000259" key="15">
    <source>
        <dbReference type="PROSITE" id="PS51384"/>
    </source>
</evidence>
<feature type="transmembrane region" description="Helical" evidence="14">
    <location>
        <begin position="319"/>
        <end position="337"/>
    </location>
</feature>
<dbReference type="SFLD" id="SFLDS00052">
    <property type="entry name" value="Ferric_Reductase_Domain"/>
    <property type="match status" value="1"/>
</dbReference>
<feature type="transmembrane region" description="Helical" evidence="14">
    <location>
        <begin position="281"/>
        <end position="307"/>
    </location>
</feature>
<dbReference type="Gene3D" id="2.40.30.10">
    <property type="entry name" value="Translation factors"/>
    <property type="match status" value="1"/>
</dbReference>
<keyword evidence="9" id="KW-0560">Oxidoreductase</keyword>
<keyword evidence="6 14" id="KW-0812">Transmembrane</keyword>
<dbReference type="SUPFAM" id="SSF52343">
    <property type="entry name" value="Ferredoxin reductase-like, C-terminal NADP-linked domain"/>
    <property type="match status" value="1"/>
</dbReference>
<evidence type="ECO:0000256" key="3">
    <source>
        <dbReference type="ARBA" id="ARBA00012668"/>
    </source>
</evidence>
<dbReference type="EC" id="1.16.1.9" evidence="3"/>
<dbReference type="GO" id="GO:0052851">
    <property type="term" value="F:ferric-chelate reductase (NADPH) activity"/>
    <property type="evidence" value="ECO:0007669"/>
    <property type="project" value="UniProtKB-EC"/>
</dbReference>
<dbReference type="GO" id="GO:0015677">
    <property type="term" value="P:copper ion import"/>
    <property type="evidence" value="ECO:0007669"/>
    <property type="project" value="TreeGrafter"/>
</dbReference>
<evidence type="ECO:0000313" key="16">
    <source>
        <dbReference type="EMBL" id="ORX38304.1"/>
    </source>
</evidence>
<dbReference type="GeneID" id="33557081"/>
<gene>
    <name evidence="16" type="ORF">BD324DRAFT_620369</name>
</gene>
<dbReference type="InterPro" id="IPR013112">
    <property type="entry name" value="FAD-bd_8"/>
</dbReference>
<evidence type="ECO:0000256" key="4">
    <source>
        <dbReference type="ARBA" id="ARBA00022448"/>
    </source>
</evidence>
<feature type="transmembrane region" description="Helical" evidence="14">
    <location>
        <begin position="96"/>
        <end position="117"/>
    </location>
</feature>
<feature type="transmembrane region" description="Helical" evidence="14">
    <location>
        <begin position="381"/>
        <end position="401"/>
    </location>
</feature>
<sequence>MPLMVDPSTGAVIQALAAGPSAAPSVMTFTASNVDATPTELVSAVLSGSLAAATTPTSIVTHTSAALAADASSKIKEIMEKETMDQLALSSSMPKYLLLAMLGLLLFIMLFLHPRFIARVFATRRYRAPSKGDDPSKPRRAGGGDLERGWLLWSGKRIVADDSSSGSIANSDSIKGWTPPPFASGNYPRNSFVGPTPSTTPAATLLPPPHMRPISNIVPFTSALMMAPFARFPYRFGTSLRIPQIAVVLIYFVLVAFAMIWKSDVDASKPGSGYGRDFMRTGWIAMSQIPIVMLFGVRANLVGLCVGKGYERLKVFHKIVGRVIFLASALHVGFFAWKLAAFHKPLNLSTEALRGGLAAWIAVLVIGITSVPWLRQRFYTVFKASHFAGMIALLVGLAFHVKVAKPWCLASAIIYTVSHIFSLCKTRFAVAELVALPNDTTLVTIPSICTGWRAGQHVRIRIPGIGIEGHPFTIASAPDGEGMILLCKAVGGWTRKLHGYASSVDAEQGTRRATIIVEGPYGGLGNTLVPSFSSVLLVAAGSGITHSLSLAHDLIIRAPTGVVRARAIDLVWIVKNEEQASPLFPTLLELVKDAKRFEEKCLASPENPVPVALRIKIYLSRCPDSSPLPLLSLSSSQSTLSEDLEKGDLVRSNSGSRRSLSDISVERGRPVFDTLLEGIADEVIDRSTKRQMNPCGICVAACGPSAMINDVRDTVRRLDRVKFKGVGGVELAEEQFGF</sequence>
<proteinExistence type="inferred from homology"/>
<keyword evidence="7" id="KW-0249">Electron transport</keyword>
<dbReference type="GO" id="GO:0005886">
    <property type="term" value="C:plasma membrane"/>
    <property type="evidence" value="ECO:0007669"/>
    <property type="project" value="UniProtKB-SubCell"/>
</dbReference>
<dbReference type="PROSITE" id="PS51384">
    <property type="entry name" value="FAD_FR"/>
    <property type="match status" value="1"/>
</dbReference>
<dbReference type="Pfam" id="PF01794">
    <property type="entry name" value="Ferric_reduct"/>
    <property type="match status" value="1"/>
</dbReference>
<evidence type="ECO:0000313" key="17">
    <source>
        <dbReference type="Proteomes" id="UP000193218"/>
    </source>
</evidence>
<dbReference type="PANTHER" id="PTHR32361">
    <property type="entry name" value="FERRIC/CUPRIC REDUCTASE TRANSMEMBRANE COMPONENT"/>
    <property type="match status" value="1"/>
</dbReference>
<reference evidence="16 17" key="1">
    <citation type="submission" date="2017-03" db="EMBL/GenBank/DDBJ databases">
        <title>Widespread Adenine N6-methylation of Active Genes in Fungi.</title>
        <authorList>
            <consortium name="DOE Joint Genome Institute"/>
            <person name="Mondo S.J."/>
            <person name="Dannebaum R.O."/>
            <person name="Kuo R.C."/>
            <person name="Louie K.B."/>
            <person name="Bewick A.J."/>
            <person name="Labutti K."/>
            <person name="Haridas S."/>
            <person name="Kuo A."/>
            <person name="Salamov A."/>
            <person name="Ahrendt S.R."/>
            <person name="Lau R."/>
            <person name="Bowen B.P."/>
            <person name="Lipzen A."/>
            <person name="Sullivan W."/>
            <person name="Andreopoulos W.B."/>
            <person name="Clum A."/>
            <person name="Lindquist E."/>
            <person name="Daum C."/>
            <person name="Northen T.R."/>
            <person name="Ramamoorthy G."/>
            <person name="Schmitz R.J."/>
            <person name="Gryganskyi A."/>
            <person name="Culley D."/>
            <person name="Magnuson J."/>
            <person name="James T.Y."/>
            <person name="O'Malley M.A."/>
            <person name="Stajich J.E."/>
            <person name="Spatafora J.W."/>
            <person name="Visel A."/>
            <person name="Grigoriev I.V."/>
        </authorList>
    </citation>
    <scope>NUCLEOTIDE SEQUENCE [LARGE SCALE GENOMIC DNA]</scope>
    <source>
        <strain evidence="16 17">NRRL Y-17943</strain>
    </source>
</reference>
<evidence type="ECO:0000256" key="6">
    <source>
        <dbReference type="ARBA" id="ARBA00022692"/>
    </source>
</evidence>
<dbReference type="Gene3D" id="3.40.50.80">
    <property type="entry name" value="Nucleotide-binding domain of ferredoxin-NADP reductase (FNR) module"/>
    <property type="match status" value="1"/>
</dbReference>
<dbReference type="STRING" id="4999.A0A1Y1ULC3"/>
<evidence type="ECO:0000256" key="2">
    <source>
        <dbReference type="ARBA" id="ARBA00006278"/>
    </source>
</evidence>
<dbReference type="SFLD" id="SFLDG01168">
    <property type="entry name" value="Ferric_reductase_subgroup_(FRE"/>
    <property type="match status" value="1"/>
</dbReference>
<feature type="transmembrane region" description="Helical" evidence="14">
    <location>
        <begin position="357"/>
        <end position="374"/>
    </location>
</feature>
<evidence type="ECO:0000256" key="10">
    <source>
        <dbReference type="ARBA" id="ARBA00023065"/>
    </source>
</evidence>
<protein>
    <recommendedName>
        <fullName evidence="3">ferric-chelate reductase (NADPH)</fullName>
        <ecNumber evidence="3">1.16.1.9</ecNumber>
    </recommendedName>
</protein>
<dbReference type="SUPFAM" id="SSF63380">
    <property type="entry name" value="Riboflavin synthase domain-like"/>
    <property type="match status" value="1"/>
</dbReference>
<comment type="catalytic activity">
    <reaction evidence="13">
        <text>2 a Fe(II)-siderophore + NADP(+) + H(+) = 2 a Fe(III)-siderophore + NADPH</text>
        <dbReference type="Rhea" id="RHEA:28795"/>
        <dbReference type="Rhea" id="RHEA-COMP:11342"/>
        <dbReference type="Rhea" id="RHEA-COMP:11344"/>
        <dbReference type="ChEBI" id="CHEBI:15378"/>
        <dbReference type="ChEBI" id="CHEBI:29033"/>
        <dbReference type="ChEBI" id="CHEBI:29034"/>
        <dbReference type="ChEBI" id="CHEBI:57783"/>
        <dbReference type="ChEBI" id="CHEBI:58349"/>
        <dbReference type="EC" id="1.16.1.9"/>
    </reaction>
</comment>
<dbReference type="GO" id="GO:0006826">
    <property type="term" value="P:iron ion transport"/>
    <property type="evidence" value="ECO:0007669"/>
    <property type="project" value="TreeGrafter"/>
</dbReference>
<dbReference type="InterPro" id="IPR013130">
    <property type="entry name" value="Fe3_Rdtase_TM_dom"/>
</dbReference>
<keyword evidence="11 14" id="KW-0472">Membrane</keyword>
<keyword evidence="8 14" id="KW-1133">Transmembrane helix</keyword>
<dbReference type="AlphaFoldDB" id="A0A1Y1ULC3"/>
<dbReference type="PANTHER" id="PTHR32361:SF9">
    <property type="entry name" value="FERRIC REDUCTASE TRANSMEMBRANE COMPONENT 3-RELATED"/>
    <property type="match status" value="1"/>
</dbReference>
<dbReference type="CDD" id="cd06186">
    <property type="entry name" value="NOX_Duox_like_FAD_NADP"/>
    <property type="match status" value="1"/>
</dbReference>
<keyword evidence="5" id="KW-1003">Cell membrane</keyword>
<accession>A0A1Y1ULC3</accession>
<keyword evidence="12" id="KW-0325">Glycoprotein</keyword>
<keyword evidence="17" id="KW-1185">Reference proteome</keyword>
<feature type="domain" description="FAD-binding FR-type" evidence="15">
    <location>
        <begin position="423"/>
        <end position="527"/>
    </location>
</feature>
<evidence type="ECO:0000256" key="13">
    <source>
        <dbReference type="ARBA" id="ARBA00048483"/>
    </source>
</evidence>
<evidence type="ECO:0000256" key="8">
    <source>
        <dbReference type="ARBA" id="ARBA00022989"/>
    </source>
</evidence>
<evidence type="ECO:0000256" key="1">
    <source>
        <dbReference type="ARBA" id="ARBA00004651"/>
    </source>
</evidence>
<evidence type="ECO:0000256" key="14">
    <source>
        <dbReference type="SAM" id="Phobius"/>
    </source>
</evidence>
<dbReference type="OrthoDB" id="17725at2759"/>
<dbReference type="GO" id="GO:0006879">
    <property type="term" value="P:intracellular iron ion homeostasis"/>
    <property type="evidence" value="ECO:0007669"/>
    <property type="project" value="TreeGrafter"/>
</dbReference>
<comment type="subcellular location">
    <subcellularLocation>
        <location evidence="1">Cell membrane</location>
        <topology evidence="1">Multi-pass membrane protein</topology>
    </subcellularLocation>
</comment>
<dbReference type="InParanoid" id="A0A1Y1ULC3"/>
<feature type="transmembrane region" description="Helical" evidence="14">
    <location>
        <begin position="242"/>
        <end position="261"/>
    </location>
</feature>
<dbReference type="InterPro" id="IPR017938">
    <property type="entry name" value="Riboflavin_synthase-like_b-brl"/>
</dbReference>
<name>A0A1Y1ULC3_9TREE</name>
<dbReference type="InterPro" id="IPR051410">
    <property type="entry name" value="Ferric/Cupric_Reductase"/>
</dbReference>
<evidence type="ECO:0000256" key="9">
    <source>
        <dbReference type="ARBA" id="ARBA00023002"/>
    </source>
</evidence>
<dbReference type="RefSeq" id="XP_021872226.1">
    <property type="nucleotide sequence ID" value="XM_022015273.1"/>
</dbReference>